<evidence type="ECO:0000256" key="2">
    <source>
        <dbReference type="SAM" id="Phobius"/>
    </source>
</evidence>
<accession>A0A7G9RDC9</accession>
<evidence type="ECO:0000256" key="1">
    <source>
        <dbReference type="SAM" id="MobiDB-lite"/>
    </source>
</evidence>
<keyword evidence="2" id="KW-0812">Transmembrane</keyword>
<dbReference type="EMBL" id="CP060713">
    <property type="protein sequence ID" value="QNN53604.1"/>
    <property type="molecule type" value="Genomic_DNA"/>
</dbReference>
<dbReference type="SMART" id="SM00858">
    <property type="entry name" value="SAF"/>
    <property type="match status" value="1"/>
</dbReference>
<feature type="region of interest" description="Disordered" evidence="1">
    <location>
        <begin position="1"/>
        <end position="27"/>
    </location>
</feature>
<evidence type="ECO:0000259" key="3">
    <source>
        <dbReference type="SMART" id="SM00858"/>
    </source>
</evidence>
<dbReference type="RefSeq" id="WP_187579445.1">
    <property type="nucleotide sequence ID" value="NZ_CP060713.1"/>
</dbReference>
<feature type="domain" description="SAF" evidence="3">
    <location>
        <begin position="59"/>
        <end position="124"/>
    </location>
</feature>
<name>A0A7G9RDC9_9ACTN</name>
<keyword evidence="2" id="KW-0472">Membrane</keyword>
<evidence type="ECO:0000313" key="5">
    <source>
        <dbReference type="Proteomes" id="UP000515947"/>
    </source>
</evidence>
<dbReference type="AlphaFoldDB" id="A0A7G9RDC9"/>
<dbReference type="Proteomes" id="UP000515947">
    <property type="component" value="Chromosome"/>
</dbReference>
<gene>
    <name evidence="4" type="ORF">H9L09_04035</name>
</gene>
<keyword evidence="2" id="KW-1133">Transmembrane helix</keyword>
<keyword evidence="5" id="KW-1185">Reference proteome</keyword>
<dbReference type="KEGG" id="nmes:H9L09_04035"/>
<sequence length="228" mass="22954">MTVSTPARRGVATESMGSPAATRTRSSGWRDPRLVVGIALVAVCGLLGALLLGGGGSGTTVWVARDALGEGQTVSAADLVAREIRFVDQAEADRYLPADEPLPAGSLLARPVGAGELLPRAALSAAEPDPVLEVPLAVPVDSVPVTVRAGSVVDVWVTPDPAGAERGTLESELVLSQVRVLELGRVGGSLGAGGTRQVVVGVGPGQEANLPTALARVAAGSVVLVRTP</sequence>
<feature type="transmembrane region" description="Helical" evidence="2">
    <location>
        <begin position="34"/>
        <end position="55"/>
    </location>
</feature>
<proteinExistence type="predicted"/>
<dbReference type="InterPro" id="IPR013974">
    <property type="entry name" value="SAF"/>
</dbReference>
<reference evidence="4 5" key="1">
    <citation type="submission" date="2020-08" db="EMBL/GenBank/DDBJ databases">
        <title>Genome sequence of Nocardioides mesophilus KACC 16243T.</title>
        <authorList>
            <person name="Hyun D.-W."/>
            <person name="Bae J.-W."/>
        </authorList>
    </citation>
    <scope>NUCLEOTIDE SEQUENCE [LARGE SCALE GENOMIC DNA]</scope>
    <source>
        <strain evidence="4 5">KACC 16243</strain>
    </source>
</reference>
<evidence type="ECO:0000313" key="4">
    <source>
        <dbReference type="EMBL" id="QNN53604.1"/>
    </source>
</evidence>
<protein>
    <recommendedName>
        <fullName evidence="3">SAF domain-containing protein</fullName>
    </recommendedName>
</protein>
<organism evidence="4 5">
    <name type="scientific">Nocardioides mesophilus</name>
    <dbReference type="NCBI Taxonomy" id="433659"/>
    <lineage>
        <taxon>Bacteria</taxon>
        <taxon>Bacillati</taxon>
        <taxon>Actinomycetota</taxon>
        <taxon>Actinomycetes</taxon>
        <taxon>Propionibacteriales</taxon>
        <taxon>Nocardioidaceae</taxon>
        <taxon>Nocardioides</taxon>
    </lineage>
</organism>